<dbReference type="InterPro" id="IPR011024">
    <property type="entry name" value="G_crystallin-like"/>
</dbReference>
<dbReference type="AlphaFoldDB" id="A0A853PLC4"/>
<evidence type="ECO:0000313" key="1">
    <source>
        <dbReference type="EMBL" id="OCR28118.1"/>
    </source>
</evidence>
<proteinExistence type="predicted"/>
<evidence type="ECO:0008006" key="3">
    <source>
        <dbReference type="Google" id="ProtNLM"/>
    </source>
</evidence>
<evidence type="ECO:0000313" key="2">
    <source>
        <dbReference type="Proteomes" id="UP000093197"/>
    </source>
</evidence>
<organism evidence="1 2">
    <name type="scientific">Bacteroides fragilis</name>
    <dbReference type="NCBI Taxonomy" id="817"/>
    <lineage>
        <taxon>Bacteria</taxon>
        <taxon>Pseudomonadati</taxon>
        <taxon>Bacteroidota</taxon>
        <taxon>Bacteroidia</taxon>
        <taxon>Bacteroidales</taxon>
        <taxon>Bacteroidaceae</taxon>
        <taxon>Bacteroides</taxon>
    </lineage>
</organism>
<dbReference type="EMBL" id="LIDT01000039">
    <property type="protein sequence ID" value="OCR28118.1"/>
    <property type="molecule type" value="Genomic_DNA"/>
</dbReference>
<sequence length="285" mass="32400">MRKKYESIKKDASVLIAGLVVASCANDLDGFISIPDNATGVQQISTRSSSDNLRIVYHGKVYETLYTIIDDSIYSYQNSEVKDLMDNLSETRPNLRTFIYGNRVIEYFDDENDFNLNKERIMSEYEKESLSTSLSERWFPTDNVPQLAPIDPENNEVEIYLYEDPYYLGDLFSLQRSRSDSDYNELSKVWNFGGQISSMIVHTIGFGGVFTFYERMGCQGKGITLVLTAGQYINLCSELSADAMRGISYGSIAMSDLRSLHWSGIAGNWNNRICCIKVDRYIGMM</sequence>
<gene>
    <name evidence="1" type="ORF">AC094_40000</name>
</gene>
<name>A0A853PLC4_BACFG</name>
<dbReference type="Proteomes" id="UP000093197">
    <property type="component" value="Unassembled WGS sequence"/>
</dbReference>
<comment type="caution">
    <text evidence="1">The sequence shown here is derived from an EMBL/GenBank/DDBJ whole genome shotgun (WGS) entry which is preliminary data.</text>
</comment>
<reference evidence="1 2" key="1">
    <citation type="journal article" date="2016" name="PLoS ONE">
        <title>Genomic Diversity of Enterotoxigenic Strains of Bacteroides fragilis.</title>
        <authorList>
            <person name="Pierce J.V."/>
            <person name="Bernstein H.D."/>
        </authorList>
    </citation>
    <scope>NUCLEOTIDE SEQUENCE [LARGE SCALE GENOMIC DNA]</scope>
    <source>
        <strain evidence="1 2">20793-3</strain>
    </source>
</reference>
<dbReference type="Gene3D" id="2.60.20.10">
    <property type="entry name" value="Crystallins"/>
    <property type="match status" value="1"/>
</dbReference>
<accession>A0A853PLC4</accession>
<dbReference type="PROSITE" id="PS51257">
    <property type="entry name" value="PROKAR_LIPOPROTEIN"/>
    <property type="match status" value="1"/>
</dbReference>
<protein>
    <recommendedName>
        <fullName evidence="3">Lipoprotein</fullName>
    </recommendedName>
</protein>
<dbReference type="SUPFAM" id="SSF49695">
    <property type="entry name" value="gamma-Crystallin-like"/>
    <property type="match status" value="1"/>
</dbReference>